<dbReference type="InterPro" id="IPR001128">
    <property type="entry name" value="Cyt_P450"/>
</dbReference>
<dbReference type="CDD" id="cd20616">
    <property type="entry name" value="CYP19A1"/>
    <property type="match status" value="1"/>
</dbReference>
<evidence type="ECO:0000256" key="8">
    <source>
        <dbReference type="ARBA" id="ARBA00023033"/>
    </source>
</evidence>
<dbReference type="InterPro" id="IPR050196">
    <property type="entry name" value="Cytochrome_P450_Monoox"/>
</dbReference>
<comment type="similarity">
    <text evidence="3 14">Belongs to the cytochrome P450 family.</text>
</comment>
<reference evidence="17" key="1">
    <citation type="submission" date="2025-08" db="UniProtKB">
        <authorList>
            <consortium name="RefSeq"/>
        </authorList>
    </citation>
    <scope>IDENTIFICATION</scope>
    <source>
        <tissue evidence="17">Kidney</tissue>
    </source>
</reference>
<evidence type="ECO:0000256" key="12">
    <source>
        <dbReference type="ARBA" id="ARBA00043174"/>
    </source>
</evidence>
<dbReference type="InterPro" id="IPR036396">
    <property type="entry name" value="Cyt_P450_sf"/>
</dbReference>
<dbReference type="GO" id="GO:0005506">
    <property type="term" value="F:iron ion binding"/>
    <property type="evidence" value="ECO:0007669"/>
    <property type="project" value="InterPro"/>
</dbReference>
<dbReference type="OrthoDB" id="1470350at2759"/>
<sequence length="505" mass="58619">MVLEMLNSMHYNITSMVPKAVPVTTMPILLLIGFLFLLWKYEDTSSIPGPGYYLGIGPLISHFRFLWMGIGSACNYYSKMYGGFVRVWISGEETLIISKSSSMFHVMKHDHYISRFGSKLGLQFIGMHENGIIFNNNPALWKVIRPFFVKALSGRGLVRMVTICAESIIKHLDRLEEVRNDLGYIDVLTLLRRIILDTSNMLFLGIPLDENAIVDKINGYFEAWQALLIKPDIFFKISWLYKKHEKSVKDMKDAMEILVEEKRQRISTADKLEDCIDFATELIFAERRGDLTKENVNQCILEMLIAAPDTLSVTVFFMLFLIAKHPQVEEAIMKEIQTVVGERDVRIGDIQKLKVMENFIYESMRYQPVVDMIMRKALQDDVIDGHRVKKGTNIILYIGRIHKLEFFPKPNEFNLENFAKNVPYRYFQPFGFGPRSCAGKYIAMVMMKVILVTLLRRFHMQTLQDKGMCVDKMRKKNNLSVHPAETSNFLNMIFIPRKSYEYLER</sequence>
<comment type="subcellular location">
    <subcellularLocation>
        <location evidence="2">Membrane</location>
    </subcellularLocation>
</comment>
<dbReference type="GO" id="GO:0005783">
    <property type="term" value="C:endoplasmic reticulum"/>
    <property type="evidence" value="ECO:0007669"/>
    <property type="project" value="Ensembl"/>
</dbReference>
<dbReference type="InterPro" id="IPR002401">
    <property type="entry name" value="Cyt_P450_E_grp-I"/>
</dbReference>
<evidence type="ECO:0000256" key="14">
    <source>
        <dbReference type="RuleBase" id="RU000461"/>
    </source>
</evidence>
<dbReference type="GO" id="GO:0020037">
    <property type="term" value="F:heme binding"/>
    <property type="evidence" value="ECO:0007669"/>
    <property type="project" value="Ensembl"/>
</dbReference>
<gene>
    <name evidence="17" type="primary">LOC105288748</name>
</gene>
<dbReference type="RefSeq" id="XP_011353408.1">
    <property type="nucleotide sequence ID" value="XM_011355106.2"/>
</dbReference>
<feature type="binding site" description="axial binding residue" evidence="13">
    <location>
        <position position="437"/>
    </location>
    <ligand>
        <name>heme</name>
        <dbReference type="ChEBI" id="CHEBI:30413"/>
    </ligand>
    <ligandPart>
        <name>Fe</name>
        <dbReference type="ChEBI" id="CHEBI:18248"/>
    </ligandPart>
</feature>
<evidence type="ECO:0000256" key="13">
    <source>
        <dbReference type="PIRSR" id="PIRSR602401-1"/>
    </source>
</evidence>
<evidence type="ECO:0000256" key="5">
    <source>
        <dbReference type="ARBA" id="ARBA00022723"/>
    </source>
</evidence>
<accession>A0A6P3PXK2</accession>
<keyword evidence="6 14" id="KW-0560">Oxidoreductase</keyword>
<protein>
    <recommendedName>
        <fullName evidence="10">aromatase</fullName>
        <ecNumber evidence="10">1.14.14.14</ecNumber>
    </recommendedName>
    <alternativeName>
        <fullName evidence="12">Cytochrome P-450AROM</fullName>
    </alternativeName>
    <alternativeName>
        <fullName evidence="11">Estrogen synthase</fullName>
    </alternativeName>
</protein>
<keyword evidence="4 13" id="KW-0349">Heme</keyword>
<dbReference type="EC" id="1.14.14.14" evidence="10"/>
<evidence type="ECO:0000256" key="6">
    <source>
        <dbReference type="ARBA" id="ARBA00023002"/>
    </source>
</evidence>
<keyword evidence="5 13" id="KW-0479">Metal-binding</keyword>
<evidence type="ECO:0000256" key="7">
    <source>
        <dbReference type="ARBA" id="ARBA00023004"/>
    </source>
</evidence>
<evidence type="ECO:0000256" key="2">
    <source>
        <dbReference type="ARBA" id="ARBA00004370"/>
    </source>
</evidence>
<evidence type="ECO:0000313" key="17">
    <source>
        <dbReference type="RefSeq" id="XP_011353408.1"/>
    </source>
</evidence>
<dbReference type="OMA" id="LMRCIML"/>
<comment type="cofactor">
    <cofactor evidence="1 13">
        <name>heme</name>
        <dbReference type="ChEBI" id="CHEBI:30413"/>
    </cofactor>
</comment>
<dbReference type="GO" id="GO:0006694">
    <property type="term" value="P:steroid biosynthetic process"/>
    <property type="evidence" value="ECO:0007669"/>
    <property type="project" value="UniProtKB-ARBA"/>
</dbReference>
<dbReference type="GO" id="GO:0032355">
    <property type="term" value="P:response to estradiol"/>
    <property type="evidence" value="ECO:0007669"/>
    <property type="project" value="TreeGrafter"/>
</dbReference>
<dbReference type="PROSITE" id="PS00086">
    <property type="entry name" value="CYTOCHROME_P450"/>
    <property type="match status" value="1"/>
</dbReference>
<evidence type="ECO:0000256" key="11">
    <source>
        <dbReference type="ARBA" id="ARBA00042499"/>
    </source>
</evidence>
<evidence type="ECO:0000256" key="4">
    <source>
        <dbReference type="ARBA" id="ARBA00022617"/>
    </source>
</evidence>
<dbReference type="PANTHER" id="PTHR24291:SF43">
    <property type="entry name" value="AROMATASE"/>
    <property type="match status" value="1"/>
</dbReference>
<dbReference type="GO" id="GO:2000866">
    <property type="term" value="P:positive regulation of estradiol secretion"/>
    <property type="evidence" value="ECO:0007669"/>
    <property type="project" value="Ensembl"/>
</dbReference>
<evidence type="ECO:0000256" key="10">
    <source>
        <dbReference type="ARBA" id="ARBA00038885"/>
    </source>
</evidence>
<keyword evidence="9 15" id="KW-0472">Membrane</keyword>
<dbReference type="KEGG" id="pvp:105288748"/>
<name>A0A6P3PXK2_PTEVA</name>
<evidence type="ECO:0000256" key="9">
    <source>
        <dbReference type="ARBA" id="ARBA00023136"/>
    </source>
</evidence>
<dbReference type="GO" id="GO:0008585">
    <property type="term" value="P:female gonad development"/>
    <property type="evidence" value="ECO:0007669"/>
    <property type="project" value="TreeGrafter"/>
</dbReference>
<evidence type="ECO:0000313" key="16">
    <source>
        <dbReference type="Proteomes" id="UP000515202"/>
    </source>
</evidence>
<keyword evidence="8 14" id="KW-0503">Monooxygenase</keyword>
<keyword evidence="16" id="KW-1185">Reference proteome</keyword>
<feature type="transmembrane region" description="Helical" evidence="15">
    <location>
        <begin position="51"/>
        <end position="70"/>
    </location>
</feature>
<dbReference type="GO" id="GO:0070330">
    <property type="term" value="F:aromatase activity"/>
    <property type="evidence" value="ECO:0007669"/>
    <property type="project" value="UniProtKB-EC"/>
</dbReference>
<dbReference type="GO" id="GO:0016020">
    <property type="term" value="C:membrane"/>
    <property type="evidence" value="ECO:0007669"/>
    <property type="project" value="UniProtKB-SubCell"/>
</dbReference>
<organism evidence="16 17">
    <name type="scientific">Pteropus vampyrus</name>
    <name type="common">Large flying fox</name>
    <dbReference type="NCBI Taxonomy" id="132908"/>
    <lineage>
        <taxon>Eukaryota</taxon>
        <taxon>Metazoa</taxon>
        <taxon>Chordata</taxon>
        <taxon>Craniata</taxon>
        <taxon>Vertebrata</taxon>
        <taxon>Euteleostomi</taxon>
        <taxon>Mammalia</taxon>
        <taxon>Eutheria</taxon>
        <taxon>Laurasiatheria</taxon>
        <taxon>Chiroptera</taxon>
        <taxon>Yinpterochiroptera</taxon>
        <taxon>Pteropodoidea</taxon>
        <taxon>Pteropodidae</taxon>
        <taxon>Pteropodinae</taxon>
        <taxon>Pteropus</taxon>
    </lineage>
</organism>
<dbReference type="InterPro" id="IPR017972">
    <property type="entry name" value="Cyt_P450_CS"/>
</dbReference>
<dbReference type="Gene3D" id="1.10.630.10">
    <property type="entry name" value="Cytochrome P450"/>
    <property type="match status" value="1"/>
</dbReference>
<keyword evidence="15" id="KW-0812">Transmembrane</keyword>
<evidence type="ECO:0000256" key="1">
    <source>
        <dbReference type="ARBA" id="ARBA00001971"/>
    </source>
</evidence>
<dbReference type="SUPFAM" id="SSF48264">
    <property type="entry name" value="Cytochrome P450"/>
    <property type="match status" value="1"/>
</dbReference>
<keyword evidence="15" id="KW-1133">Transmembrane helix</keyword>
<evidence type="ECO:0000256" key="15">
    <source>
        <dbReference type="SAM" id="Phobius"/>
    </source>
</evidence>
<dbReference type="PRINTS" id="PR00385">
    <property type="entry name" value="P450"/>
</dbReference>
<dbReference type="Pfam" id="PF00067">
    <property type="entry name" value="p450"/>
    <property type="match status" value="1"/>
</dbReference>
<dbReference type="GeneID" id="105288748"/>
<dbReference type="GO" id="GO:0006710">
    <property type="term" value="P:androgen catabolic process"/>
    <property type="evidence" value="ECO:0007669"/>
    <property type="project" value="Ensembl"/>
</dbReference>
<feature type="transmembrane region" description="Helical" evidence="15">
    <location>
        <begin position="20"/>
        <end position="39"/>
    </location>
</feature>
<dbReference type="PRINTS" id="PR00463">
    <property type="entry name" value="EP450I"/>
</dbReference>
<proteinExistence type="inferred from homology"/>
<dbReference type="Proteomes" id="UP000515202">
    <property type="component" value="Unplaced"/>
</dbReference>
<dbReference type="AlphaFoldDB" id="A0A6P3PXK2"/>
<keyword evidence="7 13" id="KW-0408">Iron</keyword>
<dbReference type="PANTHER" id="PTHR24291">
    <property type="entry name" value="CYTOCHROME P450 FAMILY 4"/>
    <property type="match status" value="1"/>
</dbReference>
<dbReference type="FunFam" id="1.10.630.10:FF:000032">
    <property type="entry name" value="Cytochrome P450 aromatase"/>
    <property type="match status" value="1"/>
</dbReference>
<evidence type="ECO:0000256" key="3">
    <source>
        <dbReference type="ARBA" id="ARBA00010617"/>
    </source>
</evidence>